<dbReference type="GO" id="GO:0003677">
    <property type="term" value="F:DNA binding"/>
    <property type="evidence" value="ECO:0007669"/>
    <property type="project" value="InterPro"/>
</dbReference>
<dbReference type="eggNOG" id="COG4277">
    <property type="taxonomic scope" value="Bacteria"/>
</dbReference>
<dbReference type="InterPro" id="IPR003583">
    <property type="entry name" value="Hlx-hairpin-Hlx_DNA-bd_motif"/>
</dbReference>
<gene>
    <name evidence="7" type="ORF">HL41_03025</name>
</gene>
<dbReference type="EMBL" id="CP008796">
    <property type="protein sequence ID" value="AIH03843.1"/>
    <property type="molecule type" value="Genomic_DNA"/>
</dbReference>
<accession>A0A075WTX7</accession>
<dbReference type="KEGG" id="tcm:HL41_03025"/>
<dbReference type="GO" id="GO:0051536">
    <property type="term" value="F:iron-sulfur cluster binding"/>
    <property type="evidence" value="ECO:0007669"/>
    <property type="project" value="UniProtKB-KW"/>
</dbReference>
<dbReference type="Pfam" id="PF04055">
    <property type="entry name" value="Radical_SAM"/>
    <property type="match status" value="1"/>
</dbReference>
<dbReference type="OrthoDB" id="9801154at2"/>
<dbReference type="InterPro" id="IPR007197">
    <property type="entry name" value="rSAM"/>
</dbReference>
<dbReference type="GO" id="GO:0006281">
    <property type="term" value="P:DNA repair"/>
    <property type="evidence" value="ECO:0007669"/>
    <property type="project" value="InterPro"/>
</dbReference>
<dbReference type="RefSeq" id="WP_038062051.1">
    <property type="nucleotide sequence ID" value="NZ_CP008796.1"/>
</dbReference>
<keyword evidence="5" id="KW-0411">Iron-sulfur</keyword>
<dbReference type="Gene3D" id="1.10.150.320">
    <property type="entry name" value="Photosystem II 12 kDa extrinsic protein"/>
    <property type="match status" value="1"/>
</dbReference>
<dbReference type="SMART" id="SM00278">
    <property type="entry name" value="HhH1"/>
    <property type="match status" value="1"/>
</dbReference>
<dbReference type="PaxDb" id="289377-HL41_03025"/>
<keyword evidence="2" id="KW-0949">S-adenosyl-L-methionine</keyword>
<proteinExistence type="predicted"/>
<sequence length="412" mass="47168">MGPLVKKKKEVWERLELLAQGAKFDVSCASSGVTRNNKASFVGNASRFGICHTFTSDGRCISLLKVLLTNQCHNDCAYCVNKRSNDHPRTFLLPEELAYITYQFYRRNYIEGLFLSSGIIRSADYTLEKMIDTVKILRRKYGFDGYIHLKILPGASEATIVEAIRWADRVSVNLELPTPQSLVKLAPEKNMKELLSIIELISKKIDEFRENPSGYNAKGGQSTQLIVGASPEPDLIILTLSQQLYKKYKLKRVYYSAYIPVNQDGRLPAVSHPPLLREHRLYQADWLIRFYGFTVDELLSPERPNLEEGLDPKLAWALRNLHYFPIDIMKASYHELLRVPGIGPTSAKRILNYRKHTSLSPESLKKLGVVIKRAKYFITINGKMIDQKAKVDFLQSFVFKPQPKMTQLELFF</sequence>
<evidence type="ECO:0000313" key="8">
    <source>
        <dbReference type="Proteomes" id="UP000028481"/>
    </source>
</evidence>
<dbReference type="InterPro" id="IPR023874">
    <property type="entry name" value="DNA_rSAM_put"/>
</dbReference>
<dbReference type="SUPFAM" id="SSF102114">
    <property type="entry name" value="Radical SAM enzymes"/>
    <property type="match status" value="1"/>
</dbReference>
<protein>
    <recommendedName>
        <fullName evidence="6">Helix-hairpin-helix DNA-binding motif class 1 domain-containing protein</fullName>
    </recommendedName>
</protein>
<dbReference type="InterPro" id="IPR010994">
    <property type="entry name" value="RuvA_2-like"/>
</dbReference>
<dbReference type="CDD" id="cd01335">
    <property type="entry name" value="Radical_SAM"/>
    <property type="match status" value="1"/>
</dbReference>
<reference evidence="7 8" key="1">
    <citation type="journal article" date="2015" name="Genome Announc.">
        <title>Genome Sequence of a Sulfate-Reducing Thermophilic Bacterium, Thermodesulfobacterium commune DSM 2178T (Phylum Thermodesulfobacteria).</title>
        <authorList>
            <person name="Bhatnagar S."/>
            <person name="Badger J.H."/>
            <person name="Madupu R."/>
            <person name="Khouri H.M."/>
            <person name="O'Connor E.M."/>
            <person name="Robb F.T."/>
            <person name="Ward N.L."/>
            <person name="Eisen J.A."/>
        </authorList>
    </citation>
    <scope>NUCLEOTIDE SEQUENCE [LARGE SCALE GENOMIC DNA]</scope>
    <source>
        <strain evidence="7 8">DSM 2178</strain>
    </source>
</reference>
<evidence type="ECO:0000256" key="3">
    <source>
        <dbReference type="ARBA" id="ARBA00022723"/>
    </source>
</evidence>
<comment type="cofactor">
    <cofactor evidence="1">
        <name>[4Fe-4S] cluster</name>
        <dbReference type="ChEBI" id="CHEBI:49883"/>
    </cofactor>
</comment>
<keyword evidence="3" id="KW-0479">Metal-binding</keyword>
<name>A0A075WTX7_9BACT</name>
<evidence type="ECO:0000256" key="4">
    <source>
        <dbReference type="ARBA" id="ARBA00023004"/>
    </source>
</evidence>
<evidence type="ECO:0000259" key="6">
    <source>
        <dbReference type="SMART" id="SM00278"/>
    </source>
</evidence>
<dbReference type="PANTHER" id="PTHR21180:SF9">
    <property type="entry name" value="TYPE II SECRETION SYSTEM PROTEIN K"/>
    <property type="match status" value="1"/>
</dbReference>
<dbReference type="GO" id="GO:0046872">
    <property type="term" value="F:metal ion binding"/>
    <property type="evidence" value="ECO:0007669"/>
    <property type="project" value="UniProtKB-KW"/>
</dbReference>
<organism evidence="7 8">
    <name type="scientific">Thermodesulfobacterium commune DSM 2178</name>
    <dbReference type="NCBI Taxonomy" id="289377"/>
    <lineage>
        <taxon>Bacteria</taxon>
        <taxon>Pseudomonadati</taxon>
        <taxon>Thermodesulfobacteriota</taxon>
        <taxon>Thermodesulfobacteria</taxon>
        <taxon>Thermodesulfobacteriales</taxon>
        <taxon>Thermodesulfobacteriaceae</taxon>
        <taxon>Thermodesulfobacterium</taxon>
    </lineage>
</organism>
<keyword evidence="4" id="KW-0408">Iron</keyword>
<dbReference type="InterPro" id="IPR058240">
    <property type="entry name" value="rSAM_sf"/>
</dbReference>
<feature type="domain" description="Helix-hairpin-helix DNA-binding motif class 1" evidence="6">
    <location>
        <begin position="334"/>
        <end position="353"/>
    </location>
</feature>
<evidence type="ECO:0000256" key="5">
    <source>
        <dbReference type="ARBA" id="ARBA00023014"/>
    </source>
</evidence>
<dbReference type="GO" id="GO:0003824">
    <property type="term" value="F:catalytic activity"/>
    <property type="evidence" value="ECO:0007669"/>
    <property type="project" value="InterPro"/>
</dbReference>
<dbReference type="PANTHER" id="PTHR21180">
    <property type="entry name" value="ENDONUCLEASE/EXONUCLEASE/PHOSPHATASE FAMILY DOMAIN-CONTAINING PROTEIN 1"/>
    <property type="match status" value="1"/>
</dbReference>
<dbReference type="SUPFAM" id="SSF47781">
    <property type="entry name" value="RuvA domain 2-like"/>
    <property type="match status" value="1"/>
</dbReference>
<dbReference type="SFLD" id="SFLDG01102">
    <property type="entry name" value="Uncharacterised_Radical_SAM_Su"/>
    <property type="match status" value="1"/>
</dbReference>
<dbReference type="Pfam" id="PF12836">
    <property type="entry name" value="HHH_3"/>
    <property type="match status" value="1"/>
</dbReference>
<evidence type="ECO:0000313" key="7">
    <source>
        <dbReference type="EMBL" id="AIH03843.1"/>
    </source>
</evidence>
<dbReference type="Proteomes" id="UP000028481">
    <property type="component" value="Chromosome"/>
</dbReference>
<dbReference type="InterPro" id="IPR051675">
    <property type="entry name" value="Endo/Exo/Phosphatase_dom_1"/>
</dbReference>
<dbReference type="AlphaFoldDB" id="A0A075WTX7"/>
<dbReference type="NCBIfam" id="TIGR03916">
    <property type="entry name" value="rSAM_link_UDG"/>
    <property type="match status" value="1"/>
</dbReference>
<dbReference type="SFLD" id="SFLDS00029">
    <property type="entry name" value="Radical_SAM"/>
    <property type="match status" value="1"/>
</dbReference>
<dbReference type="Gene3D" id="3.20.20.70">
    <property type="entry name" value="Aldolase class I"/>
    <property type="match status" value="1"/>
</dbReference>
<dbReference type="HOGENOM" id="CLU_033784_0_0_0"/>
<evidence type="ECO:0000256" key="2">
    <source>
        <dbReference type="ARBA" id="ARBA00022691"/>
    </source>
</evidence>
<evidence type="ECO:0000256" key="1">
    <source>
        <dbReference type="ARBA" id="ARBA00001966"/>
    </source>
</evidence>
<keyword evidence="8" id="KW-1185">Reference proteome</keyword>
<dbReference type="InterPro" id="IPR013785">
    <property type="entry name" value="Aldolase_TIM"/>
</dbReference>